<evidence type="ECO:0000256" key="6">
    <source>
        <dbReference type="ARBA" id="ARBA00023136"/>
    </source>
</evidence>
<evidence type="ECO:0000313" key="11">
    <source>
        <dbReference type="EMBL" id="MFB9520681.1"/>
    </source>
</evidence>
<dbReference type="InterPro" id="IPR034746">
    <property type="entry name" value="POTRA"/>
</dbReference>
<reference evidence="11 12" key="1">
    <citation type="submission" date="2024-09" db="EMBL/GenBank/DDBJ databases">
        <authorList>
            <person name="Sun Q."/>
            <person name="Mori K."/>
        </authorList>
    </citation>
    <scope>NUCLEOTIDE SEQUENCE [LARGE SCALE GENOMIC DNA]</scope>
    <source>
        <strain evidence="11 12">JCM 4362</strain>
    </source>
</reference>
<dbReference type="PROSITE" id="PS51779">
    <property type="entry name" value="POTRA"/>
    <property type="match status" value="1"/>
</dbReference>
<evidence type="ECO:0000256" key="2">
    <source>
        <dbReference type="ARBA" id="ARBA00022475"/>
    </source>
</evidence>
<keyword evidence="5 9" id="KW-1133">Transmembrane helix</keyword>
<evidence type="ECO:0000256" key="9">
    <source>
        <dbReference type="SAM" id="Phobius"/>
    </source>
</evidence>
<feature type="domain" description="POTRA" evidence="10">
    <location>
        <begin position="70"/>
        <end position="139"/>
    </location>
</feature>
<dbReference type="Pfam" id="PF08478">
    <property type="entry name" value="POTRA_1"/>
    <property type="match status" value="1"/>
</dbReference>
<name>A0ABV5PDT1_STRCM</name>
<protein>
    <submittedName>
        <fullName evidence="11">Cell division protein FtsQ/DivIB</fullName>
    </submittedName>
</protein>
<feature type="transmembrane region" description="Helical" evidence="9">
    <location>
        <begin position="46"/>
        <end position="65"/>
    </location>
</feature>
<evidence type="ECO:0000256" key="8">
    <source>
        <dbReference type="SAM" id="MobiDB-lite"/>
    </source>
</evidence>
<keyword evidence="3 11" id="KW-0132">Cell division</keyword>
<keyword evidence="7" id="KW-0131">Cell cycle</keyword>
<gene>
    <name evidence="11" type="ORF">ACFFTU_12040</name>
</gene>
<keyword evidence="12" id="KW-1185">Reference proteome</keyword>
<evidence type="ECO:0000259" key="10">
    <source>
        <dbReference type="PROSITE" id="PS51779"/>
    </source>
</evidence>
<comment type="subcellular location">
    <subcellularLocation>
        <location evidence="1">Membrane</location>
    </subcellularLocation>
</comment>
<keyword evidence="6 9" id="KW-0472">Membrane</keyword>
<evidence type="ECO:0000256" key="5">
    <source>
        <dbReference type="ARBA" id="ARBA00022989"/>
    </source>
</evidence>
<organism evidence="11 12">
    <name type="scientific">Streptomyces cremeus</name>
    <dbReference type="NCBI Taxonomy" id="66881"/>
    <lineage>
        <taxon>Bacteria</taxon>
        <taxon>Bacillati</taxon>
        <taxon>Actinomycetota</taxon>
        <taxon>Actinomycetes</taxon>
        <taxon>Kitasatosporales</taxon>
        <taxon>Streptomycetaceae</taxon>
        <taxon>Streptomyces</taxon>
    </lineage>
</organism>
<dbReference type="PANTHER" id="PTHR37820">
    <property type="entry name" value="CELL DIVISION PROTEIN DIVIB"/>
    <property type="match status" value="1"/>
</dbReference>
<dbReference type="PANTHER" id="PTHR37820:SF1">
    <property type="entry name" value="CELL DIVISION PROTEIN FTSQ"/>
    <property type="match status" value="1"/>
</dbReference>
<accession>A0ABV5PDT1</accession>
<evidence type="ECO:0000256" key="3">
    <source>
        <dbReference type="ARBA" id="ARBA00022618"/>
    </source>
</evidence>
<evidence type="ECO:0000256" key="7">
    <source>
        <dbReference type="ARBA" id="ARBA00023306"/>
    </source>
</evidence>
<dbReference type="InterPro" id="IPR050487">
    <property type="entry name" value="FtsQ_DivIB"/>
</dbReference>
<feature type="compositionally biased region" description="Basic and acidic residues" evidence="8">
    <location>
        <begin position="1"/>
        <end position="11"/>
    </location>
</feature>
<dbReference type="EMBL" id="JBHMCR010000006">
    <property type="protein sequence ID" value="MFB9520681.1"/>
    <property type="molecule type" value="Genomic_DNA"/>
</dbReference>
<dbReference type="InterPro" id="IPR013685">
    <property type="entry name" value="POTRA_FtsQ_type"/>
</dbReference>
<dbReference type="RefSeq" id="WP_345223781.1">
    <property type="nucleotide sequence ID" value="NZ_BAAAXE010000013.1"/>
</dbReference>
<proteinExistence type="predicted"/>
<comment type="caution">
    <text evidence="11">The sequence shown here is derived from an EMBL/GenBank/DDBJ whole genome shotgun (WGS) entry which is preliminary data.</text>
</comment>
<evidence type="ECO:0000256" key="1">
    <source>
        <dbReference type="ARBA" id="ARBA00004370"/>
    </source>
</evidence>
<keyword evidence="4 9" id="KW-0812">Transmembrane</keyword>
<dbReference type="Gene3D" id="3.10.20.310">
    <property type="entry name" value="membrane protein fhac"/>
    <property type="match status" value="1"/>
</dbReference>
<dbReference type="Proteomes" id="UP001589718">
    <property type="component" value="Unassembled WGS sequence"/>
</dbReference>
<sequence length="277" mass="29559">MAGPSTRERGGRAQTDPVTPRAPREGRPGGRLKLLRRLRIPVSRPVVLLLAAAVLLSGGIVWALYGSTWLRVEQVRATGTRVLSPQQVLDAAAVPTGIPMISVDTGATEDRLRRKLPRIDTIDVVRSWPHGIGLKVTERKPVLLLAEGPAAARTFTEVDRNGVRFATVTKPTAGVPRLEMAAGRSPSLRRFGQQRLLAEAVRVAGGLPPAVARNLTVVKVTSYDSITLELGRDRSVFWGSGESGEVKSRALLALMKAAPEAKHFDVSAPTAPAASGS</sequence>
<feature type="region of interest" description="Disordered" evidence="8">
    <location>
        <begin position="1"/>
        <end position="29"/>
    </location>
</feature>
<evidence type="ECO:0000256" key="4">
    <source>
        <dbReference type="ARBA" id="ARBA00022692"/>
    </source>
</evidence>
<dbReference type="GO" id="GO:0051301">
    <property type="term" value="P:cell division"/>
    <property type="evidence" value="ECO:0007669"/>
    <property type="project" value="UniProtKB-KW"/>
</dbReference>
<keyword evidence="2" id="KW-1003">Cell membrane</keyword>
<evidence type="ECO:0000313" key="12">
    <source>
        <dbReference type="Proteomes" id="UP001589718"/>
    </source>
</evidence>